<evidence type="ECO:0000313" key="6">
    <source>
        <dbReference type="Proteomes" id="UP000612893"/>
    </source>
</evidence>
<comment type="similarity">
    <text evidence="2">Belongs to the LppX/LprAFG lipoprotein family.</text>
</comment>
<feature type="signal peptide" evidence="4">
    <location>
        <begin position="1"/>
        <end position="30"/>
    </location>
</feature>
<dbReference type="AlphaFoldDB" id="A0A934N8B4"/>
<evidence type="ECO:0000256" key="3">
    <source>
        <dbReference type="ARBA" id="ARBA00022475"/>
    </source>
</evidence>
<gene>
    <name evidence="5" type="ORF">JF922_06900</name>
</gene>
<reference evidence="5" key="1">
    <citation type="submission" date="2020-10" db="EMBL/GenBank/DDBJ databases">
        <title>Ca. Dormibacterota MAGs.</title>
        <authorList>
            <person name="Montgomery K."/>
        </authorList>
    </citation>
    <scope>NUCLEOTIDE SEQUENCE [LARGE SCALE GENOMIC DNA]</scope>
    <source>
        <strain evidence="5">SC8812_S17_10</strain>
    </source>
</reference>
<keyword evidence="4" id="KW-0732">Signal</keyword>
<evidence type="ECO:0000256" key="4">
    <source>
        <dbReference type="SAM" id="SignalP"/>
    </source>
</evidence>
<dbReference type="EMBL" id="JAEKNR010000081">
    <property type="protein sequence ID" value="MBJ7597798.1"/>
    <property type="molecule type" value="Genomic_DNA"/>
</dbReference>
<keyword evidence="6" id="KW-1185">Reference proteome</keyword>
<name>A0A934N8B4_9BACT</name>
<sequence>MFAKKRPAGAILAAAATLLLLAACSGPGGAQPDPGRVLRDAGHAMAGVKSVKADARFGPGVTLQGLTLTTASSSVQLPDQSDTTFKVKQGDFLVDVRVVTSGGHVYLRLPFSRFTELSDAQAAEIPNLARLFDPNSGLASVLGAGKSPAYQGTEKIGDTDSDKVSTTYTAAQVGQLLGITPAGPVNATVWAGRSDHMVRRVILAGPLLQAGKNVQVQVDLHDFNRPVEITAPTVAPTVAPSASPAA</sequence>
<feature type="chain" id="PRO_5044853699" evidence="4">
    <location>
        <begin position="31"/>
        <end position="246"/>
    </location>
</feature>
<dbReference type="CDD" id="cd16334">
    <property type="entry name" value="LppX-like"/>
    <property type="match status" value="1"/>
</dbReference>
<keyword evidence="3" id="KW-1003">Cell membrane</keyword>
<comment type="subcellular location">
    <subcellularLocation>
        <location evidence="1">Cell envelope</location>
    </subcellularLocation>
</comment>
<protein>
    <submittedName>
        <fullName evidence="5">LppX_LprAFG lipoprotein</fullName>
    </submittedName>
</protein>
<evidence type="ECO:0000256" key="2">
    <source>
        <dbReference type="ARBA" id="ARBA00009194"/>
    </source>
</evidence>
<dbReference type="InterPro" id="IPR009830">
    <property type="entry name" value="LppX/LprAFG"/>
</dbReference>
<dbReference type="Gene3D" id="2.50.20.20">
    <property type="match status" value="1"/>
</dbReference>
<organism evidence="5 6">
    <name type="scientific">Candidatus Nephthysia bennettiae</name>
    <dbReference type="NCBI Taxonomy" id="3127016"/>
    <lineage>
        <taxon>Bacteria</taxon>
        <taxon>Bacillati</taxon>
        <taxon>Candidatus Dormiibacterota</taxon>
        <taxon>Candidatus Dormibacteria</taxon>
        <taxon>Candidatus Dormibacterales</taxon>
        <taxon>Candidatus Dormibacteraceae</taxon>
        <taxon>Candidatus Nephthysia</taxon>
    </lineage>
</organism>
<dbReference type="Pfam" id="PF07161">
    <property type="entry name" value="LppX_LprAFG"/>
    <property type="match status" value="1"/>
</dbReference>
<dbReference type="PROSITE" id="PS51257">
    <property type="entry name" value="PROKAR_LIPOPROTEIN"/>
    <property type="match status" value="1"/>
</dbReference>
<evidence type="ECO:0000256" key="1">
    <source>
        <dbReference type="ARBA" id="ARBA00004196"/>
    </source>
</evidence>
<accession>A0A934N8B4</accession>
<keyword evidence="3" id="KW-0472">Membrane</keyword>
<dbReference type="SUPFAM" id="SSF89392">
    <property type="entry name" value="Prokaryotic lipoproteins and lipoprotein localization factors"/>
    <property type="match status" value="1"/>
</dbReference>
<dbReference type="GO" id="GO:0030313">
    <property type="term" value="C:cell envelope"/>
    <property type="evidence" value="ECO:0007669"/>
    <property type="project" value="UniProtKB-SubCell"/>
</dbReference>
<proteinExistence type="inferred from homology"/>
<dbReference type="Proteomes" id="UP000612893">
    <property type="component" value="Unassembled WGS sequence"/>
</dbReference>
<keyword evidence="5" id="KW-0449">Lipoprotein</keyword>
<comment type="caution">
    <text evidence="5">The sequence shown here is derived from an EMBL/GenBank/DDBJ whole genome shotgun (WGS) entry which is preliminary data.</text>
</comment>
<evidence type="ECO:0000313" key="5">
    <source>
        <dbReference type="EMBL" id="MBJ7597798.1"/>
    </source>
</evidence>
<dbReference type="RefSeq" id="WP_338200302.1">
    <property type="nucleotide sequence ID" value="NZ_JAEKNR010000081.1"/>
</dbReference>
<dbReference type="InterPro" id="IPR029046">
    <property type="entry name" value="LolA/LolB/LppX"/>
</dbReference>